<evidence type="ECO:0000313" key="3">
    <source>
        <dbReference type="EMBL" id="KYG84707.1"/>
    </source>
</evidence>
<name>A0A150Y139_9BACT</name>
<dbReference type="RefSeq" id="WP_062300604.1">
    <property type="nucleotide sequence ID" value="NZ_LRPB01000012.1"/>
</dbReference>
<keyword evidence="1" id="KW-0472">Membrane</keyword>
<dbReference type="AlphaFoldDB" id="A0A150Y139"/>
<protein>
    <recommendedName>
        <fullName evidence="2">Microcin J25-processing protein McjB C-terminal domain-containing protein</fullName>
    </recommendedName>
</protein>
<keyword evidence="1" id="KW-0812">Transmembrane</keyword>
<evidence type="ECO:0000313" key="4">
    <source>
        <dbReference type="Proteomes" id="UP000075663"/>
    </source>
</evidence>
<reference evidence="3 4" key="1">
    <citation type="submission" date="2016-01" db="EMBL/GenBank/DDBJ databases">
        <title>Genome sequencing of Roseivirga seohaensis SW-152.</title>
        <authorList>
            <person name="Selvaratnam C."/>
            <person name="Thevarajoo S."/>
            <person name="Goh K.M."/>
            <person name="Ee R."/>
            <person name="Chan K.-G."/>
            <person name="Chong C.S."/>
        </authorList>
    </citation>
    <scope>NUCLEOTIDE SEQUENCE [LARGE SCALE GENOMIC DNA]</scope>
    <source>
        <strain evidence="3 4">SW-152</strain>
    </source>
</reference>
<feature type="transmembrane region" description="Helical" evidence="1">
    <location>
        <begin position="17"/>
        <end position="39"/>
    </location>
</feature>
<evidence type="ECO:0000259" key="2">
    <source>
        <dbReference type="Pfam" id="PF13471"/>
    </source>
</evidence>
<organism evidence="3 4">
    <name type="scientific">Roseivirga seohaensis</name>
    <dbReference type="NCBI Taxonomy" id="1914963"/>
    <lineage>
        <taxon>Bacteria</taxon>
        <taxon>Pseudomonadati</taxon>
        <taxon>Bacteroidota</taxon>
        <taxon>Cytophagia</taxon>
        <taxon>Cytophagales</taxon>
        <taxon>Roseivirgaceae</taxon>
        <taxon>Roseivirga</taxon>
    </lineage>
</organism>
<comment type="caution">
    <text evidence="3">The sequence shown here is derived from an EMBL/GenBank/DDBJ whole genome shotgun (WGS) entry which is preliminary data.</text>
</comment>
<dbReference type="NCBIfam" id="NF033537">
    <property type="entry name" value="lasso_biosyn_B2"/>
    <property type="match status" value="1"/>
</dbReference>
<dbReference type="InterPro" id="IPR053521">
    <property type="entry name" value="McjB-like"/>
</dbReference>
<sequence length="153" mass="17476">MIPISLHKLISIRKKDILLYAVVLITLGFSRLCILIIPFRIIITWIGQVDKETPLDSSSNQINFVNRLKTIIIRVSNNTPWESSCLIQALCAHWLLRLKSIAHTTYIGVRLNKMNLLESHAWVRTGNTIVTGEIDHQEYSVVGKLGYFKQAIH</sequence>
<keyword evidence="1" id="KW-1133">Transmembrane helix</keyword>
<dbReference type="InterPro" id="IPR032708">
    <property type="entry name" value="McjB_C"/>
</dbReference>
<dbReference type="EMBL" id="LRPB01000012">
    <property type="protein sequence ID" value="KYG84707.1"/>
    <property type="molecule type" value="Genomic_DNA"/>
</dbReference>
<accession>A0A150Y139</accession>
<dbReference type="Proteomes" id="UP000075663">
    <property type="component" value="Unassembled WGS sequence"/>
</dbReference>
<dbReference type="STRING" id="1914963.AWW67_01295"/>
<feature type="domain" description="Microcin J25-processing protein McjB C-terminal" evidence="2">
    <location>
        <begin position="36"/>
        <end position="142"/>
    </location>
</feature>
<evidence type="ECO:0000256" key="1">
    <source>
        <dbReference type="SAM" id="Phobius"/>
    </source>
</evidence>
<dbReference type="Pfam" id="PF13471">
    <property type="entry name" value="Transglut_core3"/>
    <property type="match status" value="1"/>
</dbReference>
<gene>
    <name evidence="3" type="ORF">AWW67_01295</name>
</gene>
<proteinExistence type="predicted"/>